<organism evidence="1 2">
    <name type="scientific">Bizionia hallyeonensis</name>
    <dbReference type="NCBI Taxonomy" id="1123757"/>
    <lineage>
        <taxon>Bacteria</taxon>
        <taxon>Pseudomonadati</taxon>
        <taxon>Bacteroidota</taxon>
        <taxon>Flavobacteriia</taxon>
        <taxon>Flavobacteriales</taxon>
        <taxon>Flavobacteriaceae</taxon>
        <taxon>Bizionia</taxon>
    </lineage>
</organism>
<keyword evidence="2" id="KW-1185">Reference proteome</keyword>
<dbReference type="RefSeq" id="WP_376858334.1">
    <property type="nucleotide sequence ID" value="NZ_JBHSLA010000001.1"/>
</dbReference>
<sequence>MKLLFIENRYKTFLMASVANQLSKSGHEVHWLVQNKEFLPSGNFETHIIDYPSGNKPINVKDEAVEDVIKSDRQFNHFNKKNTAYFYYYNAKIEQYLNALKPDLVFGESTAFHELLTINNCIKQDILYLNPCTCRYPIGRFSFYKYNTLEPYFGSNEFLSNEEAENVIDQIINRKTAPDYMKPRRISKGEIIKDKIKKIQSYIKGEKYNTPSPLIKFKLEKEKDKNIKLWDAFAQNTINTPNKTVVLYPLQMQPEANIDVWGRKHRNQLQLIKAISKSLSDDTVLVVKPNPKSKYELSRALVNYVKDSANIIGLQHHVKMDDVLPFIDLVITVTGTVAIECVLSNKPIVTLTKTVNNTANNCIFINNVDTELEPLINSVKNKSFNKISNQEKIDFINVLNSTSYQGIISDPFSDENCMSSSNIEIVSSAFKKVIEKNNV</sequence>
<dbReference type="SUPFAM" id="SSF53756">
    <property type="entry name" value="UDP-Glycosyltransferase/glycogen phosphorylase"/>
    <property type="match status" value="1"/>
</dbReference>
<evidence type="ECO:0000313" key="2">
    <source>
        <dbReference type="Proteomes" id="UP001596162"/>
    </source>
</evidence>
<gene>
    <name evidence="1" type="ORF">ACFPH8_02530</name>
</gene>
<comment type="caution">
    <text evidence="1">The sequence shown here is derived from an EMBL/GenBank/DDBJ whole genome shotgun (WGS) entry which is preliminary data.</text>
</comment>
<evidence type="ECO:0000313" key="1">
    <source>
        <dbReference type="EMBL" id="MFC5194197.1"/>
    </source>
</evidence>
<name>A0ABW0C2G3_9FLAO</name>
<dbReference type="Pfam" id="PF05159">
    <property type="entry name" value="Capsule_synth"/>
    <property type="match status" value="1"/>
</dbReference>
<dbReference type="Proteomes" id="UP001596162">
    <property type="component" value="Unassembled WGS sequence"/>
</dbReference>
<dbReference type="EMBL" id="JBHSLA010000001">
    <property type="protein sequence ID" value="MFC5194197.1"/>
    <property type="molecule type" value="Genomic_DNA"/>
</dbReference>
<dbReference type="Gene3D" id="3.40.50.12580">
    <property type="match status" value="1"/>
</dbReference>
<dbReference type="InterPro" id="IPR043148">
    <property type="entry name" value="TagF_C"/>
</dbReference>
<accession>A0ABW0C2G3</accession>
<evidence type="ECO:0008006" key="3">
    <source>
        <dbReference type="Google" id="ProtNLM"/>
    </source>
</evidence>
<dbReference type="InterPro" id="IPR007833">
    <property type="entry name" value="Capsule_polysaccharide_synth"/>
</dbReference>
<protein>
    <recommendedName>
        <fullName evidence="3">Capsule polysaccharide biosynthesis protein</fullName>
    </recommendedName>
</protein>
<proteinExistence type="predicted"/>
<reference evidence="2" key="1">
    <citation type="journal article" date="2019" name="Int. J. Syst. Evol. Microbiol.">
        <title>The Global Catalogue of Microorganisms (GCM) 10K type strain sequencing project: providing services to taxonomists for standard genome sequencing and annotation.</title>
        <authorList>
            <consortium name="The Broad Institute Genomics Platform"/>
            <consortium name="The Broad Institute Genome Sequencing Center for Infectious Disease"/>
            <person name="Wu L."/>
            <person name="Ma J."/>
        </authorList>
    </citation>
    <scope>NUCLEOTIDE SEQUENCE [LARGE SCALE GENOMIC DNA]</scope>
    <source>
        <strain evidence="2">JCM 17978</strain>
    </source>
</reference>